<protein>
    <recommendedName>
        <fullName evidence="2">Dermonecrotic toxin N-terminal domain-containing protein</fullName>
    </recommendedName>
</protein>
<comment type="caution">
    <text evidence="3">The sequence shown here is derived from an EMBL/GenBank/DDBJ whole genome shotgun (WGS) entry which is preliminary data.</text>
</comment>
<dbReference type="Gene3D" id="3.40.50.11550">
    <property type="match status" value="1"/>
</dbReference>
<feature type="compositionally biased region" description="Polar residues" evidence="1">
    <location>
        <begin position="134"/>
        <end position="143"/>
    </location>
</feature>
<feature type="compositionally biased region" description="Basic and acidic residues" evidence="1">
    <location>
        <begin position="1478"/>
        <end position="1487"/>
    </location>
</feature>
<dbReference type="InterPro" id="IPR046673">
    <property type="entry name" value="ToxA_N"/>
</dbReference>
<feature type="region of interest" description="Disordered" evidence="1">
    <location>
        <begin position="1478"/>
        <end position="1511"/>
    </location>
</feature>
<evidence type="ECO:0000256" key="1">
    <source>
        <dbReference type="SAM" id="MobiDB-lite"/>
    </source>
</evidence>
<organism evidence="3 4">
    <name type="scientific">Burkholderia ambifaria IOP40-10</name>
    <dbReference type="NCBI Taxonomy" id="396596"/>
    <lineage>
        <taxon>Bacteria</taxon>
        <taxon>Pseudomonadati</taxon>
        <taxon>Pseudomonadota</taxon>
        <taxon>Betaproteobacteria</taxon>
        <taxon>Burkholderiales</taxon>
        <taxon>Burkholderiaceae</taxon>
        <taxon>Burkholderia</taxon>
        <taxon>Burkholderia cepacia complex</taxon>
    </lineage>
</organism>
<dbReference type="CDD" id="cd14729">
    <property type="entry name" value="RtxA-like"/>
    <property type="match status" value="1"/>
</dbReference>
<feature type="region of interest" description="Disordered" evidence="1">
    <location>
        <begin position="591"/>
        <end position="625"/>
    </location>
</feature>
<feature type="compositionally biased region" description="Basic and acidic residues" evidence="1">
    <location>
        <begin position="613"/>
        <end position="624"/>
    </location>
</feature>
<evidence type="ECO:0000313" key="4">
    <source>
        <dbReference type="Proteomes" id="UP000005463"/>
    </source>
</evidence>
<evidence type="ECO:0000259" key="2">
    <source>
        <dbReference type="Pfam" id="PF20178"/>
    </source>
</evidence>
<dbReference type="Proteomes" id="UP000005463">
    <property type="component" value="Unassembled WGS sequence"/>
</dbReference>
<proteinExistence type="predicted"/>
<dbReference type="Pfam" id="PF20178">
    <property type="entry name" value="ToxA_N"/>
    <property type="match status" value="1"/>
</dbReference>
<accession>B1FI90</accession>
<dbReference type="SUPFAM" id="SSF159501">
    <property type="entry name" value="EreA/ChaN-like"/>
    <property type="match status" value="1"/>
</dbReference>
<dbReference type="EMBL" id="ABLC01000101">
    <property type="protein sequence ID" value="EDT02749.1"/>
    <property type="molecule type" value="Genomic_DNA"/>
</dbReference>
<feature type="domain" description="Dermonecrotic toxin N-terminal" evidence="2">
    <location>
        <begin position="644"/>
        <end position="887"/>
    </location>
</feature>
<gene>
    <name evidence="3" type="ORF">BamIOP4010DRAFT_3750</name>
</gene>
<dbReference type="PATRIC" id="fig|396596.7.peg.3848"/>
<feature type="region of interest" description="Disordered" evidence="1">
    <location>
        <begin position="122"/>
        <end position="144"/>
    </location>
</feature>
<name>B1FI90_9BURK</name>
<feature type="compositionally biased region" description="Basic residues" evidence="1">
    <location>
        <begin position="1490"/>
        <end position="1501"/>
    </location>
</feature>
<reference evidence="3 4" key="1">
    <citation type="submission" date="2008-03" db="EMBL/GenBank/DDBJ databases">
        <title>Sequencing of the draft genome and assembly of Burkholderia ambifaria IOP40-10.</title>
        <authorList>
            <consortium name="US DOE Joint Genome Institute (JGI-PGF)"/>
            <person name="Copeland A."/>
            <person name="Lucas S."/>
            <person name="Lapidus A."/>
            <person name="Glavina del Rio T."/>
            <person name="Dalin E."/>
            <person name="Tice H."/>
            <person name="Bruce D."/>
            <person name="Goodwin L."/>
            <person name="Pitluck S."/>
            <person name="Larimer F."/>
            <person name="Land M.L."/>
            <person name="Hauser L."/>
            <person name="Tiedje J."/>
            <person name="Richardson P."/>
        </authorList>
    </citation>
    <scope>NUCLEOTIDE SEQUENCE [LARGE SCALE GENOMIC DNA]</scope>
    <source>
        <strain evidence="3 4">IOP40-10</strain>
    </source>
</reference>
<evidence type="ECO:0000313" key="3">
    <source>
        <dbReference type="EMBL" id="EDT02749.1"/>
    </source>
</evidence>
<sequence length="1511" mass="167166">MPGDPTARAGANLLLWTLLGVTNAVASEHYRTYCGVGQTQRAMPTVPPSAHATPISLTQARPVISNAVGEPNRTELIVCDAHRMNPDTHVQRCPPIHAPSLGPKAASGAVPVTGARSIKTEAELESPAHCSPSADDSQASGETIPQHPWYQSILDWFTNPADPLAFPGAEGKALSGVPSPHVDHFLQSLRHALIETDTLSAVQADRFLSNVSPLAHHGILIAPLKSSDVPLDARCALIEEIFDAKGQRVGTALLSRTNLGTNPASDEATHTLLLLGLSRPIARLVARDLKHRLEGEFGARCGVPRLMQQWSPFGSTLNVEHVRRDGPENSFILPSELAPRPVDEPGDAPTFILRDPNSGIHRELTLHIVSPDRTRWLPLSYLRENWLTTRGTNASSELVYLSHLSQKGRYAQNWDKNTFQPGQFSVQLSDALPYVAIGNRSHTIRWACDHSGCPILAYDGDGHAVSPYLDPLSVTWHAPAQHSPSRLAYEEVLQLPPWRIEPSRDYRYIEVQQPFPDSGPLFAVHHANDPAEAPPLHYVCEVAGALFPTRFGQLPDSTFQCEIYNLQDPTAAGLAVTWHGSGWQLGESAATPPVSYYPPPHKRTGGGQAPRHPQVDGRQSDKGTPHRVLRFPVVETFHQKLNTNFPSLHHLANTTLHEAILNNYHIDLNPDQTWFMRFDLAQNDPLTITGWAHVGTPVEARPLTECLLTNFPASAQENPWVLDQLTGVYRTNATTTHQFDSHNEIRLRPSQLMQTVWQIDFYQLAKTTLEHAWQRSDLQDMNNGVALAVDLSNARLEAADRDGILASVDYLNTTAPATPSIVTINGCSATDLLAFDTGDRVILYMPRHVDPDKRFAVFANEAALRQGIEAMCADPDQRKQIARHFSELDRQDHATYDGVDHWLETLSGSDGVSSYQARIECTRDLLHDQPVFHVLAERQRRRALSDLDTLIRSDAEVREAIWARYIDAVNVVLPNPVTPFVSLGFHLDQALNGDTYEERMAGVREVLSDSGNLALMAVLDSLSVAKSTDFALDGATFHENVREQFATLSQASAIEWDGQRWAVEGDTSSHVSAKLKASILPNMYAREVHESTLAFPDVTGLRKAANGEFYLKVNGHFVKIRQLAGAYNRYYIDSDLRLVLRFQDGRFRPETSAERLAVVRDVGLGGRQSKSKHPVNPAFVPADLTNIPMTPYLTISDSPVRLLLALDGHPGLRPVETELRDQVRERADQMDVAAEDFFSQLAVISHNVAPALEKGLSDIQTFEALFQRNTGIVVGEFHDQPESKLLLIENMAELKRQGVKTLYLEGLVADLHETYVAEYFASPDAPMSVLLQAWSDTIAHNHGLDPAGQGTYRALLEAARANGIQVKPLDCTATIIGEEISPSTDSLTADDIKGTRRLRRMNFFGSAVIRQHQAATGNEKWVALVGAQHINTRAYIPAVSDLTDAVGVWIKVKPRYRDAEIHPGSTLGRKSRAYDYVWKRPPGESPRRQGAGHKHSQRRRFYTPVYSFGPR</sequence>